<dbReference type="EMBL" id="JAWRVE010000113">
    <property type="protein sequence ID" value="KAL1857467.1"/>
    <property type="molecule type" value="Genomic_DNA"/>
</dbReference>
<feature type="compositionally biased region" description="Polar residues" evidence="1">
    <location>
        <begin position="281"/>
        <end position="299"/>
    </location>
</feature>
<gene>
    <name evidence="2" type="ORF">Daus18300_010332</name>
</gene>
<proteinExistence type="predicted"/>
<reference evidence="2 3" key="1">
    <citation type="journal article" date="2024" name="IMA Fungus">
        <title>IMA Genome - F19 : A genome assembly and annotation guide to empower mycologists, including annotated draft genome sequences of Ceratocystis pirilliformis, Diaporthe australafricana, Fusarium ophioides, Paecilomyces lecythidis, and Sporothrix stenoceras.</title>
        <authorList>
            <person name="Aylward J."/>
            <person name="Wilson A.M."/>
            <person name="Visagie C.M."/>
            <person name="Spraker J."/>
            <person name="Barnes I."/>
            <person name="Buitendag C."/>
            <person name="Ceriani C."/>
            <person name="Del Mar Angel L."/>
            <person name="du Plessis D."/>
            <person name="Fuchs T."/>
            <person name="Gasser K."/>
            <person name="Kramer D."/>
            <person name="Li W."/>
            <person name="Munsamy K."/>
            <person name="Piso A."/>
            <person name="Price J.L."/>
            <person name="Sonnekus B."/>
            <person name="Thomas C."/>
            <person name="van der Nest A."/>
            <person name="van Dijk A."/>
            <person name="van Heerden A."/>
            <person name="van Vuuren N."/>
            <person name="Yilmaz N."/>
            <person name="Duong T.A."/>
            <person name="van der Merwe N.A."/>
            <person name="Wingfield M.J."/>
            <person name="Wingfield B.D."/>
        </authorList>
    </citation>
    <scope>NUCLEOTIDE SEQUENCE [LARGE SCALE GENOMIC DNA]</scope>
    <source>
        <strain evidence="2 3">CMW 18300</strain>
    </source>
</reference>
<sequence length="371" mass="41330">MYNMIRLDAIPWETKTAILLHEENFKEANFHKKSTKTQEGGDLADQDSDAGSCSENEETPRSKTGKGKKSRRKCTSTPKNQVKGKSRPESLDRFACYSCFKVLPDYYFEGRHPQNNAGRAAKGQKKPGNNSLSDKKVDTRVEYVQVVSVSPARPPEWLVKDKAQQFRATTDIETYVKEHMKKGVNCDDLRRHYKDINIGTHCIAPIRGVNPFFTASPSATPPRCETYRPVYQVEGGGSSSNTSAAGGVDSSSAYTYEVCIPQSSTRDEDPMERPHVGPSTRICQPQQQGSTSDHPSSVWGSAAPAPQVREIIALRRFCILCGAKYGAYRRDCNRKIISKQTEEGWWVCACRKVRQAGVGRNCPDCGNTVIY</sequence>
<name>A0ABR3WAJ4_9PEZI</name>
<organism evidence="2 3">
    <name type="scientific">Diaporthe australafricana</name>
    <dbReference type="NCBI Taxonomy" id="127596"/>
    <lineage>
        <taxon>Eukaryota</taxon>
        <taxon>Fungi</taxon>
        <taxon>Dikarya</taxon>
        <taxon>Ascomycota</taxon>
        <taxon>Pezizomycotina</taxon>
        <taxon>Sordariomycetes</taxon>
        <taxon>Sordariomycetidae</taxon>
        <taxon>Diaporthales</taxon>
        <taxon>Diaporthaceae</taxon>
        <taxon>Diaporthe</taxon>
    </lineage>
</organism>
<dbReference type="Proteomes" id="UP001583177">
    <property type="component" value="Unassembled WGS sequence"/>
</dbReference>
<protein>
    <submittedName>
        <fullName evidence="2">Uncharacterized protein</fullName>
    </submittedName>
</protein>
<accession>A0ABR3WAJ4</accession>
<comment type="caution">
    <text evidence="2">The sequence shown here is derived from an EMBL/GenBank/DDBJ whole genome shotgun (WGS) entry which is preliminary data.</text>
</comment>
<evidence type="ECO:0000313" key="3">
    <source>
        <dbReference type="Proteomes" id="UP001583177"/>
    </source>
</evidence>
<feature type="region of interest" description="Disordered" evidence="1">
    <location>
        <begin position="116"/>
        <end position="136"/>
    </location>
</feature>
<feature type="region of interest" description="Disordered" evidence="1">
    <location>
        <begin position="31"/>
        <end position="87"/>
    </location>
</feature>
<feature type="compositionally biased region" description="Basic residues" evidence="1">
    <location>
        <begin position="63"/>
        <end position="74"/>
    </location>
</feature>
<evidence type="ECO:0000256" key="1">
    <source>
        <dbReference type="SAM" id="MobiDB-lite"/>
    </source>
</evidence>
<evidence type="ECO:0000313" key="2">
    <source>
        <dbReference type="EMBL" id="KAL1857467.1"/>
    </source>
</evidence>
<feature type="compositionally biased region" description="Basic and acidic residues" evidence="1">
    <location>
        <begin position="265"/>
        <end position="275"/>
    </location>
</feature>
<keyword evidence="3" id="KW-1185">Reference proteome</keyword>
<feature type="region of interest" description="Disordered" evidence="1">
    <location>
        <begin position="264"/>
        <end position="301"/>
    </location>
</feature>